<dbReference type="InterPro" id="IPR008928">
    <property type="entry name" value="6-hairpin_glycosidase_sf"/>
</dbReference>
<evidence type="ECO:0000259" key="1">
    <source>
        <dbReference type="Pfam" id="PF03190"/>
    </source>
</evidence>
<sequence length="533" mass="60377">MSGNVIASNSWSFAPMPAVFRYSSHPNQAHKIHWRAWGKAAFDEAIQADKPIFLLVSSLWSQGCHLMDETTLSETRVIDVINADYIPIRVDSDLRPDINQRYNQNGWPSVLLLSAEGEILWGGMYVPATTLLYYLGYIRRYYADHGDEISAQAHELQDQRRTRALTQTLVGRGLQPLAPEERLSLQELPAVAASILRDLYDHEQGGFTIHPHLKFPHPDALELLLKQPGNYELVRYSLVQMRDGGLWDNEEGGFFRYSAASDWSMPHTEKMLDENAALLRLLVLTAQSSGDRQWTNLSRRLIAYINTMLWQPEVGIFSGSQCADEDYYEPGMYSRASRIPPLVDRTIYTSWNARMISSYLLAARVLEDTALSAQALRALDYLCTHLMHRDGSMLHYAIDDQAYLPGQLADQVWTTQALLDAYAISGSKHHLETAIALMHFCCQELLDPESGLFYDYPADPQAIGRLALREQPLIENALAASCLLRMSAYSQRKNLHNTAQRVLMGSLHKYYRTGIQGAFYACVVAQAIEQQWL</sequence>
<dbReference type="InterPro" id="IPR024705">
    <property type="entry name" value="Ssp411"/>
</dbReference>
<dbReference type="SUPFAM" id="SSF48208">
    <property type="entry name" value="Six-hairpin glycosidases"/>
    <property type="match status" value="1"/>
</dbReference>
<accession>A0ABQ3VKD7</accession>
<comment type="caution">
    <text evidence="2">The sequence shown here is derived from an EMBL/GenBank/DDBJ whole genome shotgun (WGS) entry which is preliminary data.</text>
</comment>
<dbReference type="Gene3D" id="1.50.10.10">
    <property type="match status" value="1"/>
</dbReference>
<organism evidence="2 3">
    <name type="scientific">Dictyobacter formicarum</name>
    <dbReference type="NCBI Taxonomy" id="2778368"/>
    <lineage>
        <taxon>Bacteria</taxon>
        <taxon>Bacillati</taxon>
        <taxon>Chloroflexota</taxon>
        <taxon>Ktedonobacteria</taxon>
        <taxon>Ktedonobacterales</taxon>
        <taxon>Dictyobacteraceae</taxon>
        <taxon>Dictyobacter</taxon>
    </lineage>
</organism>
<dbReference type="InterPro" id="IPR036249">
    <property type="entry name" value="Thioredoxin-like_sf"/>
</dbReference>
<gene>
    <name evidence="2" type="ORF">KSZ_42560</name>
</gene>
<dbReference type="EMBL" id="BNJJ01000011">
    <property type="protein sequence ID" value="GHO86250.1"/>
    <property type="molecule type" value="Genomic_DNA"/>
</dbReference>
<evidence type="ECO:0000313" key="3">
    <source>
        <dbReference type="Proteomes" id="UP000635565"/>
    </source>
</evidence>
<evidence type="ECO:0000313" key="2">
    <source>
        <dbReference type="EMBL" id="GHO86250.1"/>
    </source>
</evidence>
<dbReference type="SUPFAM" id="SSF52833">
    <property type="entry name" value="Thioredoxin-like"/>
    <property type="match status" value="1"/>
</dbReference>
<dbReference type="Pfam" id="PF03190">
    <property type="entry name" value="Thioredox_DsbH"/>
    <property type="match status" value="1"/>
</dbReference>
<protein>
    <recommendedName>
        <fullName evidence="1">Spermatogenesis-associated protein 20-like TRX domain-containing protein</fullName>
    </recommendedName>
</protein>
<dbReference type="Proteomes" id="UP000635565">
    <property type="component" value="Unassembled WGS sequence"/>
</dbReference>
<feature type="domain" description="Spermatogenesis-associated protein 20-like TRX" evidence="1">
    <location>
        <begin position="29"/>
        <end position="157"/>
    </location>
</feature>
<dbReference type="Gene3D" id="3.40.30.10">
    <property type="entry name" value="Glutaredoxin"/>
    <property type="match status" value="1"/>
</dbReference>
<dbReference type="PANTHER" id="PTHR42899:SF1">
    <property type="entry name" value="SPERMATOGENESIS-ASSOCIATED PROTEIN 20"/>
    <property type="match status" value="1"/>
</dbReference>
<name>A0ABQ3VKD7_9CHLR</name>
<reference evidence="2 3" key="1">
    <citation type="journal article" date="2021" name="Int. J. Syst. Evol. Microbiol.">
        <title>Reticulibacter mediterranei gen. nov., sp. nov., within the new family Reticulibacteraceae fam. nov., and Ktedonospora formicarum gen. nov., sp. nov., Ktedonobacter robiniae sp. nov., Dictyobacter formicarum sp. nov. and Dictyobacter arantiisoli sp. nov., belonging to the class Ktedonobacteria.</title>
        <authorList>
            <person name="Yabe S."/>
            <person name="Zheng Y."/>
            <person name="Wang C.M."/>
            <person name="Sakai Y."/>
            <person name="Abe K."/>
            <person name="Yokota A."/>
            <person name="Donadio S."/>
            <person name="Cavaletti L."/>
            <person name="Monciardini P."/>
        </authorList>
    </citation>
    <scope>NUCLEOTIDE SEQUENCE [LARGE SCALE GENOMIC DNA]</scope>
    <source>
        <strain evidence="2 3">SOSP1-9</strain>
    </source>
</reference>
<keyword evidence="3" id="KW-1185">Reference proteome</keyword>
<dbReference type="InterPro" id="IPR012341">
    <property type="entry name" value="6hp_glycosidase-like_sf"/>
</dbReference>
<dbReference type="RefSeq" id="WP_201363899.1">
    <property type="nucleotide sequence ID" value="NZ_BNJJ01000011.1"/>
</dbReference>
<proteinExistence type="predicted"/>
<dbReference type="InterPro" id="IPR004879">
    <property type="entry name" value="Ssp411-like_TRX"/>
</dbReference>
<dbReference type="PANTHER" id="PTHR42899">
    <property type="entry name" value="SPERMATOGENESIS-ASSOCIATED PROTEIN 20"/>
    <property type="match status" value="1"/>
</dbReference>